<organism evidence="2 3">
    <name type="scientific">Magnaporthiopsis poae (strain ATCC 64411 / 73-15)</name>
    <name type="common">Kentucky bluegrass fungus</name>
    <name type="synonym">Magnaporthe poae</name>
    <dbReference type="NCBI Taxonomy" id="644358"/>
    <lineage>
        <taxon>Eukaryota</taxon>
        <taxon>Fungi</taxon>
        <taxon>Dikarya</taxon>
        <taxon>Ascomycota</taxon>
        <taxon>Pezizomycotina</taxon>
        <taxon>Sordariomycetes</taxon>
        <taxon>Sordariomycetidae</taxon>
        <taxon>Magnaporthales</taxon>
        <taxon>Magnaporthaceae</taxon>
        <taxon>Magnaporthiopsis</taxon>
    </lineage>
</organism>
<dbReference type="AlphaFoldDB" id="A0A0C4E024"/>
<reference evidence="1" key="3">
    <citation type="submission" date="2011-03" db="EMBL/GenBank/DDBJ databases">
        <title>Annotation of Magnaporthe poae ATCC 64411.</title>
        <authorList>
            <person name="Ma L.-J."/>
            <person name="Dead R."/>
            <person name="Young S.K."/>
            <person name="Zeng Q."/>
            <person name="Gargeya S."/>
            <person name="Fitzgerald M."/>
            <person name="Haas B."/>
            <person name="Abouelleil A."/>
            <person name="Alvarado L."/>
            <person name="Arachchi H.M."/>
            <person name="Berlin A."/>
            <person name="Brown A."/>
            <person name="Chapman S.B."/>
            <person name="Chen Z."/>
            <person name="Dunbar C."/>
            <person name="Freedman E."/>
            <person name="Gearin G."/>
            <person name="Gellesch M."/>
            <person name="Goldberg J."/>
            <person name="Griggs A."/>
            <person name="Gujja S."/>
            <person name="Heiman D."/>
            <person name="Howarth C."/>
            <person name="Larson L."/>
            <person name="Lui A."/>
            <person name="MacDonald P.J.P."/>
            <person name="Mehta T."/>
            <person name="Montmayeur A."/>
            <person name="Murphy C."/>
            <person name="Neiman D."/>
            <person name="Pearson M."/>
            <person name="Priest M."/>
            <person name="Roberts A."/>
            <person name="Saif S."/>
            <person name="Shea T."/>
            <person name="Shenoy N."/>
            <person name="Sisk P."/>
            <person name="Stolte C."/>
            <person name="Sykes S."/>
            <person name="Yandava C."/>
            <person name="Wortman J."/>
            <person name="Nusbaum C."/>
            <person name="Birren B."/>
        </authorList>
    </citation>
    <scope>NUCLEOTIDE SEQUENCE</scope>
    <source>
        <strain evidence="1">ATCC 64411</strain>
    </source>
</reference>
<dbReference type="EnsemblFungi" id="MAPG_05690T0">
    <property type="protein sequence ID" value="MAPG_05690T0"/>
    <property type="gene ID" value="MAPG_05690"/>
</dbReference>
<dbReference type="EMBL" id="ADBL01001364">
    <property type="status" value="NOT_ANNOTATED_CDS"/>
    <property type="molecule type" value="Genomic_DNA"/>
</dbReference>
<proteinExistence type="predicted"/>
<evidence type="ECO:0000313" key="1">
    <source>
        <dbReference type="EMBL" id="KLU86678.1"/>
    </source>
</evidence>
<reference evidence="2" key="5">
    <citation type="submission" date="2015-06" db="UniProtKB">
        <authorList>
            <consortium name="EnsemblFungi"/>
        </authorList>
    </citation>
    <scope>IDENTIFICATION</scope>
    <source>
        <strain evidence="2">ATCC 64411</strain>
    </source>
</reference>
<evidence type="ECO:0000313" key="3">
    <source>
        <dbReference type="Proteomes" id="UP000011715"/>
    </source>
</evidence>
<dbReference type="Proteomes" id="UP000011715">
    <property type="component" value="Unassembled WGS sequence"/>
</dbReference>
<keyword evidence="3" id="KW-1185">Reference proteome</keyword>
<reference evidence="3" key="2">
    <citation type="submission" date="2010-05" db="EMBL/GenBank/DDBJ databases">
        <title>The genome sequence of Magnaporthe poae strain ATCC 64411.</title>
        <authorList>
            <person name="Ma L.-J."/>
            <person name="Dead R."/>
            <person name="Young S."/>
            <person name="Zeng Q."/>
            <person name="Koehrsen M."/>
            <person name="Alvarado L."/>
            <person name="Berlin A."/>
            <person name="Chapman S.B."/>
            <person name="Chen Z."/>
            <person name="Freedman E."/>
            <person name="Gellesch M."/>
            <person name="Goldberg J."/>
            <person name="Griggs A."/>
            <person name="Gujja S."/>
            <person name="Heilman E.R."/>
            <person name="Heiman D."/>
            <person name="Hepburn T."/>
            <person name="Howarth C."/>
            <person name="Jen D."/>
            <person name="Larson L."/>
            <person name="Mehta T."/>
            <person name="Neiman D."/>
            <person name="Pearson M."/>
            <person name="Roberts A."/>
            <person name="Saif S."/>
            <person name="Shea T."/>
            <person name="Shenoy N."/>
            <person name="Sisk P."/>
            <person name="Stolte C."/>
            <person name="Sykes S."/>
            <person name="Walk T."/>
            <person name="White J."/>
            <person name="Yandava C."/>
            <person name="Haas B."/>
            <person name="Nusbaum C."/>
            <person name="Birren B."/>
        </authorList>
    </citation>
    <scope>NUCLEOTIDE SEQUENCE [LARGE SCALE GENOMIC DNA]</scope>
    <source>
        <strain evidence="3">ATCC 64411 / 73-15</strain>
    </source>
</reference>
<reference evidence="1" key="1">
    <citation type="submission" date="2010-05" db="EMBL/GenBank/DDBJ databases">
        <title>The Genome Sequence of Magnaporthe poae strain ATCC 64411.</title>
        <authorList>
            <consortium name="The Broad Institute Genome Sequencing Platform"/>
            <consortium name="Broad Institute Genome Sequencing Center for Infectious Disease"/>
            <person name="Ma L.-J."/>
            <person name="Dead R."/>
            <person name="Young S."/>
            <person name="Zeng Q."/>
            <person name="Koehrsen M."/>
            <person name="Alvarado L."/>
            <person name="Berlin A."/>
            <person name="Chapman S.B."/>
            <person name="Chen Z."/>
            <person name="Freedman E."/>
            <person name="Gellesch M."/>
            <person name="Goldberg J."/>
            <person name="Griggs A."/>
            <person name="Gujja S."/>
            <person name="Heilman E.R."/>
            <person name="Heiman D."/>
            <person name="Hepburn T."/>
            <person name="Howarth C."/>
            <person name="Jen D."/>
            <person name="Larson L."/>
            <person name="Mehta T."/>
            <person name="Neiman D."/>
            <person name="Pearson M."/>
            <person name="Roberts A."/>
            <person name="Saif S."/>
            <person name="Shea T."/>
            <person name="Shenoy N."/>
            <person name="Sisk P."/>
            <person name="Stolte C."/>
            <person name="Sykes S."/>
            <person name="Walk T."/>
            <person name="White J."/>
            <person name="Yandava C."/>
            <person name="Haas B."/>
            <person name="Nusbaum C."/>
            <person name="Birren B."/>
        </authorList>
    </citation>
    <scope>NUCLEOTIDE SEQUENCE</scope>
    <source>
        <strain evidence="1">ATCC 64411</strain>
    </source>
</reference>
<dbReference type="EMBL" id="GL876969">
    <property type="protein sequence ID" value="KLU86678.1"/>
    <property type="molecule type" value="Genomic_DNA"/>
</dbReference>
<protein>
    <submittedName>
        <fullName evidence="1 2">Uncharacterized protein</fullName>
    </submittedName>
</protein>
<evidence type="ECO:0000313" key="2">
    <source>
        <dbReference type="EnsemblFungi" id="MAPG_05690T0"/>
    </source>
</evidence>
<dbReference type="VEuPathDB" id="FungiDB:MAPG_05690"/>
<reference evidence="2" key="4">
    <citation type="journal article" date="2015" name="G3 (Bethesda)">
        <title>Genome sequences of three phytopathogenic species of the Magnaporthaceae family of fungi.</title>
        <authorList>
            <person name="Okagaki L.H."/>
            <person name="Nunes C.C."/>
            <person name="Sailsbery J."/>
            <person name="Clay B."/>
            <person name="Brown D."/>
            <person name="John T."/>
            <person name="Oh Y."/>
            <person name="Young N."/>
            <person name="Fitzgerald M."/>
            <person name="Haas B.J."/>
            <person name="Zeng Q."/>
            <person name="Young S."/>
            <person name="Adiconis X."/>
            <person name="Fan L."/>
            <person name="Levin J.Z."/>
            <person name="Mitchell T.K."/>
            <person name="Okubara P.A."/>
            <person name="Farman M.L."/>
            <person name="Kohn L.M."/>
            <person name="Birren B."/>
            <person name="Ma L.-J."/>
            <person name="Dean R.A."/>
        </authorList>
    </citation>
    <scope>NUCLEOTIDE SEQUENCE</scope>
    <source>
        <strain evidence="2">ATCC 64411 / 73-15</strain>
    </source>
</reference>
<sequence>MNGSFYIDAGTGKAADIKPRGTQTRREGLCIDWVQSGRSHDKYTAASKTITERPKLRVAWGGTRRCQIIDFLWCVGRA</sequence>
<name>A0A0C4E024_MAGP6</name>
<accession>A0A0C4E024</accession>
<gene>
    <name evidence="1" type="ORF">MAPG_05690</name>
</gene>